<protein>
    <submittedName>
        <fullName evidence="3">Uncharacterized protein</fullName>
    </submittedName>
</protein>
<comment type="caution">
    <text evidence="3">The sequence shown here is derived from an EMBL/GenBank/DDBJ whole genome shotgun (WGS) entry which is preliminary data.</text>
</comment>
<organism evidence="3 4">
    <name type="scientific">Lithospermum erythrorhizon</name>
    <name type="common">Purple gromwell</name>
    <name type="synonym">Lithospermum officinale var. erythrorhizon</name>
    <dbReference type="NCBI Taxonomy" id="34254"/>
    <lineage>
        <taxon>Eukaryota</taxon>
        <taxon>Viridiplantae</taxon>
        <taxon>Streptophyta</taxon>
        <taxon>Embryophyta</taxon>
        <taxon>Tracheophyta</taxon>
        <taxon>Spermatophyta</taxon>
        <taxon>Magnoliopsida</taxon>
        <taxon>eudicotyledons</taxon>
        <taxon>Gunneridae</taxon>
        <taxon>Pentapetalae</taxon>
        <taxon>asterids</taxon>
        <taxon>lamiids</taxon>
        <taxon>Boraginales</taxon>
        <taxon>Boraginaceae</taxon>
        <taxon>Boraginoideae</taxon>
        <taxon>Lithospermeae</taxon>
        <taxon>Lithospermum</taxon>
    </lineage>
</organism>
<gene>
    <name evidence="3" type="ORF">LIER_10374</name>
</gene>
<dbReference type="PANTHER" id="PTHR33701:SF2">
    <property type="entry name" value="TRANSMEMBRANE PROTEIN"/>
    <property type="match status" value="1"/>
</dbReference>
<sequence length="237" mass="26314">MGEEDGLRTVECLRGRLLAERLASRNAKDAAEQTENKLVELEAQLKEEIKSRKKAEKRLKLLMKKLRSLKILNPSNVFDESDHSCSFNKSEVTSVSSSVSCTSNRTEAMKVINQGLIENIKWSNISTSSKGQESIGDEETISSVGEGTLGENAQNSKADGQSLISSNEDHRDSGEDDEWTNDVNNSMALVPNDHPNTAEPTTDVGVLETTVKEVLDSLRHVKEEIQISKEQRRMVRV</sequence>
<evidence type="ECO:0000256" key="1">
    <source>
        <dbReference type="SAM" id="Coils"/>
    </source>
</evidence>
<feature type="coiled-coil region" evidence="1">
    <location>
        <begin position="24"/>
        <end position="72"/>
    </location>
</feature>
<keyword evidence="1" id="KW-0175">Coiled coil</keyword>
<evidence type="ECO:0000256" key="2">
    <source>
        <dbReference type="SAM" id="MobiDB-lite"/>
    </source>
</evidence>
<accession>A0AAV3PN23</accession>
<feature type="compositionally biased region" description="Polar residues" evidence="2">
    <location>
        <begin position="143"/>
        <end position="166"/>
    </location>
</feature>
<proteinExistence type="predicted"/>
<keyword evidence="4" id="KW-1185">Reference proteome</keyword>
<dbReference type="AlphaFoldDB" id="A0AAV3PN23"/>
<name>A0AAV3PN23_LITER</name>
<evidence type="ECO:0000313" key="3">
    <source>
        <dbReference type="EMBL" id="GAA0151715.1"/>
    </source>
</evidence>
<dbReference type="EMBL" id="BAABME010001839">
    <property type="protein sequence ID" value="GAA0151715.1"/>
    <property type="molecule type" value="Genomic_DNA"/>
</dbReference>
<reference evidence="3 4" key="1">
    <citation type="submission" date="2024-01" db="EMBL/GenBank/DDBJ databases">
        <title>The complete chloroplast genome sequence of Lithospermum erythrorhizon: insights into the phylogenetic relationship among Boraginaceae species and the maternal lineages of purple gromwells.</title>
        <authorList>
            <person name="Okada T."/>
            <person name="Watanabe K."/>
        </authorList>
    </citation>
    <scope>NUCLEOTIDE SEQUENCE [LARGE SCALE GENOMIC DNA]</scope>
</reference>
<dbReference type="Proteomes" id="UP001454036">
    <property type="component" value="Unassembled WGS sequence"/>
</dbReference>
<feature type="region of interest" description="Disordered" evidence="2">
    <location>
        <begin position="143"/>
        <end position="204"/>
    </location>
</feature>
<evidence type="ECO:0000313" key="4">
    <source>
        <dbReference type="Proteomes" id="UP001454036"/>
    </source>
</evidence>
<dbReference type="PANTHER" id="PTHR33701">
    <property type="entry name" value="TRANSMEMBRANE PROTEIN"/>
    <property type="match status" value="1"/>
</dbReference>